<proteinExistence type="predicted"/>
<dbReference type="GO" id="GO:0005634">
    <property type="term" value="C:nucleus"/>
    <property type="evidence" value="ECO:0007669"/>
    <property type="project" value="UniProtKB-SubCell"/>
</dbReference>
<name>A0A7E6FVB9_9MOLL</name>
<dbReference type="SMART" id="SM00355">
    <property type="entry name" value="ZnF_C2H2"/>
    <property type="match status" value="2"/>
</dbReference>
<dbReference type="PANTHER" id="PTHR24394:SF48">
    <property type="entry name" value="ZINC FINGER PROTEIN 771"/>
    <property type="match status" value="1"/>
</dbReference>
<evidence type="ECO:0000259" key="10">
    <source>
        <dbReference type="PROSITE" id="PS50157"/>
    </source>
</evidence>
<evidence type="ECO:0000256" key="4">
    <source>
        <dbReference type="ARBA" id="ARBA00022771"/>
    </source>
</evidence>
<protein>
    <submittedName>
        <fullName evidence="12">Zinc finger protein 1 homolog</fullName>
    </submittedName>
</protein>
<evidence type="ECO:0000256" key="6">
    <source>
        <dbReference type="ARBA" id="ARBA00023015"/>
    </source>
</evidence>
<keyword evidence="3" id="KW-0677">Repeat</keyword>
<evidence type="ECO:0000313" key="11">
    <source>
        <dbReference type="Proteomes" id="UP000515154"/>
    </source>
</evidence>
<dbReference type="InterPro" id="IPR013087">
    <property type="entry name" value="Znf_C2H2_type"/>
</dbReference>
<dbReference type="AlphaFoldDB" id="A0A7E6FVB9"/>
<dbReference type="RefSeq" id="XP_036371212.1">
    <property type="nucleotide sequence ID" value="XM_036515319.1"/>
</dbReference>
<evidence type="ECO:0000256" key="8">
    <source>
        <dbReference type="ARBA" id="ARBA00023242"/>
    </source>
</evidence>
<dbReference type="Pfam" id="PF00096">
    <property type="entry name" value="zf-C2H2"/>
    <property type="match status" value="2"/>
</dbReference>
<dbReference type="PROSITE" id="PS00028">
    <property type="entry name" value="ZINC_FINGER_C2H2_1"/>
    <property type="match status" value="1"/>
</dbReference>
<keyword evidence="11" id="KW-1185">Reference proteome</keyword>
<evidence type="ECO:0000256" key="9">
    <source>
        <dbReference type="PROSITE-ProRule" id="PRU00042"/>
    </source>
</evidence>
<evidence type="ECO:0000313" key="12">
    <source>
        <dbReference type="RefSeq" id="XP_036371212.1"/>
    </source>
</evidence>
<feature type="domain" description="C2H2-type" evidence="10">
    <location>
        <begin position="25"/>
        <end position="52"/>
    </location>
</feature>
<dbReference type="InterPro" id="IPR036236">
    <property type="entry name" value="Znf_C2H2_sf"/>
</dbReference>
<dbReference type="PROSITE" id="PS50157">
    <property type="entry name" value="ZINC_FINGER_C2H2_2"/>
    <property type="match status" value="3"/>
</dbReference>
<keyword evidence="5" id="KW-0862">Zinc</keyword>
<reference evidence="12" key="1">
    <citation type="submission" date="2025-08" db="UniProtKB">
        <authorList>
            <consortium name="RefSeq"/>
        </authorList>
    </citation>
    <scope>IDENTIFICATION</scope>
</reference>
<evidence type="ECO:0000256" key="3">
    <source>
        <dbReference type="ARBA" id="ARBA00022737"/>
    </source>
</evidence>
<dbReference type="KEGG" id="osn:118768552"/>
<dbReference type="FunFam" id="3.30.160.60:FF:000290">
    <property type="entry name" value="Zinc finger protein 697 isoform X1"/>
    <property type="match status" value="1"/>
</dbReference>
<sequence length="123" mass="14306">MENSEEPKDLTFLEDKVKKRRILSHKRDVCKKSFSEKGNLNKQKCIHTGEKPFHCDICGKSFSTNSKLTIHKRIHTGEMPFHCEICGKSFSQKMELISHQRFIQERSHFTVTSVVNRSLTVVL</sequence>
<dbReference type="GO" id="GO:0008270">
    <property type="term" value="F:zinc ion binding"/>
    <property type="evidence" value="ECO:0007669"/>
    <property type="project" value="UniProtKB-KW"/>
</dbReference>
<feature type="domain" description="C2H2-type" evidence="10">
    <location>
        <begin position="81"/>
        <end position="108"/>
    </location>
</feature>
<gene>
    <name evidence="12" type="primary">LOC118768552</name>
</gene>
<dbReference type="GO" id="GO:0003677">
    <property type="term" value="F:DNA binding"/>
    <property type="evidence" value="ECO:0007669"/>
    <property type="project" value="UniProtKB-KW"/>
</dbReference>
<accession>A0A7E6FVB9</accession>
<organism evidence="11 12">
    <name type="scientific">Octopus sinensis</name>
    <name type="common">East Asian common octopus</name>
    <dbReference type="NCBI Taxonomy" id="2607531"/>
    <lineage>
        <taxon>Eukaryota</taxon>
        <taxon>Metazoa</taxon>
        <taxon>Spiralia</taxon>
        <taxon>Lophotrochozoa</taxon>
        <taxon>Mollusca</taxon>
        <taxon>Cephalopoda</taxon>
        <taxon>Coleoidea</taxon>
        <taxon>Octopodiformes</taxon>
        <taxon>Octopoda</taxon>
        <taxon>Incirrata</taxon>
        <taxon>Octopodidae</taxon>
        <taxon>Octopus</taxon>
    </lineage>
</organism>
<keyword evidence="7" id="KW-0804">Transcription</keyword>
<keyword evidence="6" id="KW-0805">Transcription regulation</keyword>
<evidence type="ECO:0000256" key="7">
    <source>
        <dbReference type="ARBA" id="ARBA00023163"/>
    </source>
</evidence>
<feature type="domain" description="C2H2-type" evidence="10">
    <location>
        <begin position="53"/>
        <end position="80"/>
    </location>
</feature>
<dbReference type="FunFam" id="3.30.160.60:FF:000176">
    <property type="entry name" value="zinc finger protein 70"/>
    <property type="match status" value="1"/>
</dbReference>
<dbReference type="Gene3D" id="3.30.160.60">
    <property type="entry name" value="Classic Zinc Finger"/>
    <property type="match status" value="3"/>
</dbReference>
<dbReference type="GO" id="GO:0000981">
    <property type="term" value="F:DNA-binding transcription factor activity, RNA polymerase II-specific"/>
    <property type="evidence" value="ECO:0007669"/>
    <property type="project" value="TreeGrafter"/>
</dbReference>
<keyword evidence="2" id="KW-0479">Metal-binding</keyword>
<dbReference type="SUPFAM" id="SSF57667">
    <property type="entry name" value="beta-beta-alpha zinc fingers"/>
    <property type="match status" value="2"/>
</dbReference>
<evidence type="ECO:0000256" key="1">
    <source>
        <dbReference type="ARBA" id="ARBA00004123"/>
    </source>
</evidence>
<keyword evidence="4 9" id="KW-0863">Zinc-finger</keyword>
<evidence type="ECO:0000256" key="2">
    <source>
        <dbReference type="ARBA" id="ARBA00022723"/>
    </source>
</evidence>
<dbReference type="Proteomes" id="UP000515154">
    <property type="component" value="Linkage group LG30"/>
</dbReference>
<comment type="subcellular location">
    <subcellularLocation>
        <location evidence="1">Nucleus</location>
    </subcellularLocation>
</comment>
<keyword evidence="8" id="KW-0539">Nucleus</keyword>
<evidence type="ECO:0000256" key="5">
    <source>
        <dbReference type="ARBA" id="ARBA00022833"/>
    </source>
</evidence>
<dbReference type="PANTHER" id="PTHR24394">
    <property type="entry name" value="ZINC FINGER PROTEIN"/>
    <property type="match status" value="1"/>
</dbReference>